<evidence type="ECO:0000256" key="6">
    <source>
        <dbReference type="SAM" id="MobiDB-lite"/>
    </source>
</evidence>
<dbReference type="InterPro" id="IPR000571">
    <property type="entry name" value="Znf_CCCH"/>
</dbReference>
<dbReference type="Pfam" id="PF00642">
    <property type="entry name" value="zf-CCCH"/>
    <property type="match status" value="1"/>
</dbReference>
<dbReference type="PRINTS" id="PR01848">
    <property type="entry name" value="U2AUXFACTOR"/>
</dbReference>
<evidence type="ECO:0000256" key="2">
    <source>
        <dbReference type="ARBA" id="ARBA00022737"/>
    </source>
</evidence>
<dbReference type="SMART" id="SM00356">
    <property type="entry name" value="ZnF_C3H1"/>
    <property type="match status" value="2"/>
</dbReference>
<feature type="region of interest" description="Disordered" evidence="6">
    <location>
        <begin position="1"/>
        <end position="35"/>
    </location>
</feature>
<evidence type="ECO:0000256" key="3">
    <source>
        <dbReference type="ARBA" id="ARBA00022771"/>
    </source>
</evidence>
<accession>A0A1W0A860</accession>
<dbReference type="GO" id="GO:0089701">
    <property type="term" value="C:U2AF complex"/>
    <property type="evidence" value="ECO:0007669"/>
    <property type="project" value="InterPro"/>
</dbReference>
<dbReference type="GO" id="GO:0008270">
    <property type="term" value="F:zinc ion binding"/>
    <property type="evidence" value="ECO:0007669"/>
    <property type="project" value="UniProtKB-KW"/>
</dbReference>
<dbReference type="InterPro" id="IPR012677">
    <property type="entry name" value="Nucleotide-bd_a/b_plait_sf"/>
</dbReference>
<evidence type="ECO:0000313" key="9">
    <source>
        <dbReference type="Proteomes" id="UP000243217"/>
    </source>
</evidence>
<feature type="zinc finger region" description="C3H1-type" evidence="5">
    <location>
        <begin position="134"/>
        <end position="162"/>
    </location>
</feature>
<evidence type="ECO:0000256" key="4">
    <source>
        <dbReference type="ARBA" id="ARBA00022833"/>
    </source>
</evidence>
<evidence type="ECO:0000313" key="8">
    <source>
        <dbReference type="EMBL" id="OQS06425.1"/>
    </source>
</evidence>
<evidence type="ECO:0000256" key="1">
    <source>
        <dbReference type="ARBA" id="ARBA00022723"/>
    </source>
</evidence>
<dbReference type="GO" id="GO:1990904">
    <property type="term" value="C:ribonucleoprotein complex"/>
    <property type="evidence" value="ECO:0007669"/>
    <property type="project" value="UniProtKB-KW"/>
</dbReference>
<feature type="compositionally biased region" description="Basic residues" evidence="6">
    <location>
        <begin position="1"/>
        <end position="19"/>
    </location>
</feature>
<keyword evidence="9" id="KW-1185">Reference proteome</keyword>
<dbReference type="PROSITE" id="PS50103">
    <property type="entry name" value="ZF_C3H1"/>
    <property type="match status" value="2"/>
</dbReference>
<organism evidence="8 9">
    <name type="scientific">Thraustotheca clavata</name>
    <dbReference type="NCBI Taxonomy" id="74557"/>
    <lineage>
        <taxon>Eukaryota</taxon>
        <taxon>Sar</taxon>
        <taxon>Stramenopiles</taxon>
        <taxon>Oomycota</taxon>
        <taxon>Saprolegniomycetes</taxon>
        <taxon>Saprolegniales</taxon>
        <taxon>Achlyaceae</taxon>
        <taxon>Thraustotheca</taxon>
    </lineage>
</organism>
<dbReference type="GO" id="GO:0000398">
    <property type="term" value="P:mRNA splicing, via spliceosome"/>
    <property type="evidence" value="ECO:0007669"/>
    <property type="project" value="InterPro"/>
</dbReference>
<sequence>MSKRRTKLKNALKRRKRRLERQIDQALNGENEQERVKEQLENEYMENEENSQRCHEAWIAGNAKSNAIFAKKQKIKEERERLMETIKQQVEQEKMEQEIQEKERMEAMESLHLERQQVHDKQQKELLENIPKDKIHEIVCSFYARTGICRFGANCTRYHRPFDQSRFVLIKGMYSIQMAQEDDLEIDDKALQHAYKEFYNDALAEFVKYGFVVQLTTCCNLASHLRGNVYVEYQTHEQATAAVQGLFGRFYAGKQLYPTLTPIENWSQAICGLYQQKRCLRGRECNFLHPFKTPIEKTPSYPYRAESSRS</sequence>
<evidence type="ECO:0000259" key="7">
    <source>
        <dbReference type="PROSITE" id="PS50103"/>
    </source>
</evidence>
<dbReference type="SUPFAM" id="SSF54928">
    <property type="entry name" value="RNA-binding domain, RBD"/>
    <property type="match status" value="1"/>
</dbReference>
<keyword evidence="1 5" id="KW-0479">Metal-binding</keyword>
<keyword evidence="4 5" id="KW-0862">Zinc</keyword>
<name>A0A1W0A860_9STRA</name>
<keyword evidence="8" id="KW-0687">Ribonucleoprotein</keyword>
<protein>
    <submittedName>
        <fullName evidence="8">U2 small nuclear ribonucleoprotein auxiliary factor 35 kDa subunit-related protein 2-like</fullName>
    </submittedName>
</protein>
<feature type="non-terminal residue" evidence="8">
    <location>
        <position position="310"/>
    </location>
</feature>
<dbReference type="STRING" id="74557.A0A1W0A860"/>
<feature type="domain" description="C3H1-type" evidence="7">
    <location>
        <begin position="134"/>
        <end position="162"/>
    </location>
</feature>
<keyword evidence="2" id="KW-0677">Repeat</keyword>
<keyword evidence="3 5" id="KW-0863">Zinc-finger</keyword>
<dbReference type="EMBL" id="JNBS01000345">
    <property type="protein sequence ID" value="OQS06425.1"/>
    <property type="molecule type" value="Genomic_DNA"/>
</dbReference>
<gene>
    <name evidence="8" type="ORF">THRCLA_01527</name>
</gene>
<dbReference type="Gene3D" id="3.30.70.330">
    <property type="match status" value="1"/>
</dbReference>
<feature type="zinc finger region" description="C3H1-type" evidence="5">
    <location>
        <begin position="265"/>
        <end position="292"/>
    </location>
</feature>
<dbReference type="InterPro" id="IPR003954">
    <property type="entry name" value="RRM_euk-type"/>
</dbReference>
<dbReference type="InterPro" id="IPR009145">
    <property type="entry name" value="U2AF_small"/>
</dbReference>
<proteinExistence type="predicted"/>
<comment type="caution">
    <text evidence="8">The sequence shown here is derived from an EMBL/GenBank/DDBJ whole genome shotgun (WGS) entry which is preliminary data.</text>
</comment>
<dbReference type="InterPro" id="IPR035979">
    <property type="entry name" value="RBD_domain_sf"/>
</dbReference>
<dbReference type="GO" id="GO:0003723">
    <property type="term" value="F:RNA binding"/>
    <property type="evidence" value="ECO:0007669"/>
    <property type="project" value="InterPro"/>
</dbReference>
<dbReference type="SMART" id="SM00361">
    <property type="entry name" value="RRM_1"/>
    <property type="match status" value="1"/>
</dbReference>
<dbReference type="OrthoDB" id="75923at2759"/>
<reference evidence="8 9" key="1">
    <citation type="journal article" date="2014" name="Genome Biol. Evol.">
        <title>The secreted proteins of Achlya hypogyna and Thraustotheca clavata identify the ancestral oomycete secretome and reveal gene acquisitions by horizontal gene transfer.</title>
        <authorList>
            <person name="Misner I."/>
            <person name="Blouin N."/>
            <person name="Leonard G."/>
            <person name="Richards T.A."/>
            <person name="Lane C.E."/>
        </authorList>
    </citation>
    <scope>NUCLEOTIDE SEQUENCE [LARGE SCALE GENOMIC DNA]</scope>
    <source>
        <strain evidence="8 9">ATCC 34112</strain>
    </source>
</reference>
<evidence type="ECO:0000256" key="5">
    <source>
        <dbReference type="PROSITE-ProRule" id="PRU00723"/>
    </source>
</evidence>
<feature type="domain" description="C3H1-type" evidence="7">
    <location>
        <begin position="265"/>
        <end position="292"/>
    </location>
</feature>
<dbReference type="PANTHER" id="PTHR12620">
    <property type="entry name" value="U2 SNRNP AUXILIARY FACTOR, SMALL SUBUNIT"/>
    <property type="match status" value="1"/>
</dbReference>
<dbReference type="AlphaFoldDB" id="A0A1W0A860"/>
<dbReference type="Proteomes" id="UP000243217">
    <property type="component" value="Unassembled WGS sequence"/>
</dbReference>